<evidence type="ECO:0000313" key="3">
    <source>
        <dbReference type="EMBL" id="MXQ11371.1"/>
    </source>
</evidence>
<dbReference type="InterPro" id="IPR001633">
    <property type="entry name" value="EAL_dom"/>
</dbReference>
<dbReference type="PANTHER" id="PTHR33121">
    <property type="entry name" value="CYCLIC DI-GMP PHOSPHODIESTERASE PDEF"/>
    <property type="match status" value="1"/>
</dbReference>
<dbReference type="Gene3D" id="3.30.450.20">
    <property type="entry name" value="PAS domain"/>
    <property type="match status" value="1"/>
</dbReference>
<keyword evidence="4" id="KW-1185">Reference proteome</keyword>
<dbReference type="EMBL" id="WURB01000004">
    <property type="protein sequence ID" value="MXQ11371.1"/>
    <property type="molecule type" value="Genomic_DNA"/>
</dbReference>
<feature type="domain" description="EAL" evidence="2">
    <location>
        <begin position="292"/>
        <end position="539"/>
    </location>
</feature>
<dbReference type="SMART" id="SM00052">
    <property type="entry name" value="EAL"/>
    <property type="match status" value="1"/>
</dbReference>
<gene>
    <name evidence="3" type="ORF">GR328_07860</name>
</gene>
<dbReference type="InterPro" id="IPR050706">
    <property type="entry name" value="Cyclic-di-GMP_PDE-like"/>
</dbReference>
<dbReference type="GO" id="GO:0071111">
    <property type="term" value="F:cyclic-guanylate-specific phosphodiesterase activity"/>
    <property type="evidence" value="ECO:0007669"/>
    <property type="project" value="InterPro"/>
</dbReference>
<evidence type="ECO:0000256" key="1">
    <source>
        <dbReference type="SAM" id="MobiDB-lite"/>
    </source>
</evidence>
<dbReference type="Proteomes" id="UP000436483">
    <property type="component" value="Unassembled WGS sequence"/>
</dbReference>
<dbReference type="InterPro" id="IPR035919">
    <property type="entry name" value="EAL_sf"/>
</dbReference>
<dbReference type="SUPFAM" id="SSF141868">
    <property type="entry name" value="EAL domain-like"/>
    <property type="match status" value="1"/>
</dbReference>
<proteinExistence type="predicted"/>
<dbReference type="SUPFAM" id="SSF55785">
    <property type="entry name" value="PYP-like sensor domain (PAS domain)"/>
    <property type="match status" value="1"/>
</dbReference>
<evidence type="ECO:0000259" key="2">
    <source>
        <dbReference type="PROSITE" id="PS50883"/>
    </source>
</evidence>
<dbReference type="Pfam" id="PF00563">
    <property type="entry name" value="EAL"/>
    <property type="match status" value="1"/>
</dbReference>
<dbReference type="OrthoDB" id="23692at2"/>
<accession>A0A7X3MQI9</accession>
<protein>
    <submittedName>
        <fullName evidence="3">EAL domain-containing protein</fullName>
    </submittedName>
</protein>
<evidence type="ECO:0000313" key="4">
    <source>
        <dbReference type="Proteomes" id="UP000436483"/>
    </source>
</evidence>
<reference evidence="3 4" key="1">
    <citation type="submission" date="2019-12" db="EMBL/GenBank/DDBJ databases">
        <authorList>
            <person name="Yuan C.-G."/>
        </authorList>
    </citation>
    <scope>NUCLEOTIDE SEQUENCE [LARGE SCALE GENOMIC DNA]</scope>
    <source>
        <strain evidence="3 4">KCTC 23863</strain>
    </source>
</reference>
<dbReference type="RefSeq" id="WP_160883961.1">
    <property type="nucleotide sequence ID" value="NZ_WURB01000004.1"/>
</dbReference>
<dbReference type="PANTHER" id="PTHR33121:SF79">
    <property type="entry name" value="CYCLIC DI-GMP PHOSPHODIESTERASE PDED-RELATED"/>
    <property type="match status" value="1"/>
</dbReference>
<reference evidence="3 4" key="2">
    <citation type="submission" date="2020-01" db="EMBL/GenBank/DDBJ databases">
        <title>Microvirga sp. nov., an arsenate reduction bacterium isolated from Tibet hotspring sediments.</title>
        <authorList>
            <person name="Xian W.-D."/>
            <person name="Li W.-J."/>
        </authorList>
    </citation>
    <scope>NUCLEOTIDE SEQUENCE [LARGE SCALE GENOMIC DNA]</scope>
    <source>
        <strain evidence="3 4">KCTC 23863</strain>
    </source>
</reference>
<comment type="caution">
    <text evidence="3">The sequence shown here is derived from an EMBL/GenBank/DDBJ whole genome shotgun (WGS) entry which is preliminary data.</text>
</comment>
<dbReference type="InterPro" id="IPR035965">
    <property type="entry name" value="PAS-like_dom_sf"/>
</dbReference>
<name>A0A7X3MQI9_9HYPH</name>
<dbReference type="Gene3D" id="3.20.20.450">
    <property type="entry name" value="EAL domain"/>
    <property type="match status" value="1"/>
</dbReference>
<dbReference type="PROSITE" id="PS50883">
    <property type="entry name" value="EAL"/>
    <property type="match status" value="1"/>
</dbReference>
<organism evidence="3 4">
    <name type="scientific">Microvirga makkahensis</name>
    <dbReference type="NCBI Taxonomy" id="1128670"/>
    <lineage>
        <taxon>Bacteria</taxon>
        <taxon>Pseudomonadati</taxon>
        <taxon>Pseudomonadota</taxon>
        <taxon>Alphaproteobacteria</taxon>
        <taxon>Hyphomicrobiales</taxon>
        <taxon>Methylobacteriaceae</taxon>
        <taxon>Microvirga</taxon>
    </lineage>
</organism>
<dbReference type="CDD" id="cd01948">
    <property type="entry name" value="EAL"/>
    <property type="match status" value="1"/>
</dbReference>
<dbReference type="AlphaFoldDB" id="A0A7X3MQI9"/>
<feature type="region of interest" description="Disordered" evidence="1">
    <location>
        <begin position="1"/>
        <end position="27"/>
    </location>
</feature>
<sequence>MATKRPGRAGIFEGTPRTSRRRQGVGASPLAHSGAAYSWDVVSDALTWSPNAAALLGLQARDLPRTGKAFFQLVEPGSGTGRSEAMAARSGSNRSFETRYVLRLGPDQVLVVEDTGRWQPDSQGRPAFVRGLLRADAGFAPQDCLPARIQARSGLLVQIQNSVNEALRVSQTCTLIVGALEGDDADALDVIARKLRPMMRRQDHFGALSPSRFTLTLIGCPAIEAPDAMRRAAGLLTNCSGTLTLAAACAPDHTFKATKLLRLAEQALEAAQAGSEPFVLYDSRPASRSARLEKASFDVVGALNDRSLTLACAPVVDAHSRGPVLKQAMAALAGPDGRMIPLGAIPALDDANLSLLVDGRMLELAAEHLAGHPQERLALPVAPATLKDAEWLPMLAAHLGARPGIESRLVIEVPEAALAKDGTLVGRLHAMKAIGIGLSLSGFGLGHVPLPSLAHMPFDMLKVDGVLIQPLKRSTEDRLFVRALVDRAQNLGIAVAAEWVDDEATARLLSAWGADYLEGTLFGEPEAVLPSQSLRGMLKKARG</sequence>